<name>U4TIW0_9LACO</name>
<accession>U4TIW0</accession>
<sequence length="118" mass="12976">MIFDKSAENLKGRFKLGIRKSKEETIVVGGGREQWMQNMVSILTNNGFKKVDANAATMRVTGDYHKATTYGGIEAILTPVGDSQTQIQLIATANVDNVYALFTSPTQKILDKVMNAIH</sequence>
<evidence type="ECO:0000313" key="1">
    <source>
        <dbReference type="EMBL" id="ERL64139.1"/>
    </source>
</evidence>
<dbReference type="RefSeq" id="WP_022530588.1">
    <property type="nucleotide sequence ID" value="NZ_KI271604.1"/>
</dbReference>
<dbReference type="EMBL" id="KI271604">
    <property type="protein sequence ID" value="ERL64139.1"/>
    <property type="molecule type" value="Genomic_DNA"/>
</dbReference>
<proteinExistence type="predicted"/>
<organism evidence="1 2">
    <name type="scientific">Schleiferilactobacillus shenzhenensis LY-73</name>
    <dbReference type="NCBI Taxonomy" id="1231336"/>
    <lineage>
        <taxon>Bacteria</taxon>
        <taxon>Bacillati</taxon>
        <taxon>Bacillota</taxon>
        <taxon>Bacilli</taxon>
        <taxon>Lactobacillales</taxon>
        <taxon>Lactobacillaceae</taxon>
        <taxon>Schleiferilactobacillus</taxon>
    </lineage>
</organism>
<reference evidence="2" key="1">
    <citation type="journal article" date="2013" name="Genome Announc.">
        <title>Whole-Genome Sequencing of Lactobacillus shenzhenensis Strain LY-73T.</title>
        <authorList>
            <person name="Lin Z."/>
            <person name="Liu Z."/>
            <person name="Yang R."/>
            <person name="Zou Y."/>
            <person name="Wan D."/>
            <person name="Chen J."/>
            <person name="Guo M."/>
            <person name="Zhao J."/>
            <person name="Fang C."/>
            <person name="Yang R."/>
            <person name="Liu F."/>
        </authorList>
    </citation>
    <scope>NUCLEOTIDE SEQUENCE [LARGE SCALE GENOMIC DNA]</scope>
    <source>
        <strain evidence="2">LY-73</strain>
    </source>
</reference>
<dbReference type="Proteomes" id="UP000030647">
    <property type="component" value="Unassembled WGS sequence"/>
</dbReference>
<gene>
    <name evidence="1" type="ORF">L248_1581</name>
</gene>
<dbReference type="OrthoDB" id="1376696at2"/>
<dbReference type="HOGENOM" id="CLU_2070127_0_0_9"/>
<protein>
    <submittedName>
        <fullName evidence="1">Uncharacterized protein</fullName>
    </submittedName>
</protein>
<keyword evidence="2" id="KW-1185">Reference proteome</keyword>
<evidence type="ECO:0000313" key="2">
    <source>
        <dbReference type="Proteomes" id="UP000030647"/>
    </source>
</evidence>
<dbReference type="AlphaFoldDB" id="U4TIW0"/>